<evidence type="ECO:0000313" key="1">
    <source>
        <dbReference type="EMBL" id="SKA60930.1"/>
    </source>
</evidence>
<accession>A0A1T4V7I9</accession>
<dbReference type="AlphaFoldDB" id="A0A1T4V7I9"/>
<dbReference type="OrthoDB" id="2084499at2"/>
<evidence type="ECO:0000313" key="2">
    <source>
        <dbReference type="Proteomes" id="UP000190814"/>
    </source>
</evidence>
<gene>
    <name evidence="1" type="ORF">SAMN02745111_00303</name>
</gene>
<name>A0A1T4V7I9_9FIRM</name>
<dbReference type="EMBL" id="FUXZ01000003">
    <property type="protein sequence ID" value="SKA60930.1"/>
    <property type="molecule type" value="Genomic_DNA"/>
</dbReference>
<protein>
    <submittedName>
        <fullName evidence="1">Virulence-associated protein VapD</fullName>
    </submittedName>
</protein>
<keyword evidence="2" id="KW-1185">Reference proteome</keyword>
<organism evidence="1 2">
    <name type="scientific">Eubacterium uniforme</name>
    <dbReference type="NCBI Taxonomy" id="39495"/>
    <lineage>
        <taxon>Bacteria</taxon>
        <taxon>Bacillati</taxon>
        <taxon>Bacillota</taxon>
        <taxon>Clostridia</taxon>
        <taxon>Eubacteriales</taxon>
        <taxon>Eubacteriaceae</taxon>
        <taxon>Eubacterium</taxon>
    </lineage>
</organism>
<dbReference type="Gene3D" id="3.30.70.240">
    <property type="match status" value="1"/>
</dbReference>
<sequence>MKKNMKIENGENQERMVNNNKNETRKSIAFDIDTKVGDEICGDYRKIHKIIQKYFESNDFMHPQYSVYESKEPMKYLVIEVLLKDFLYEYPDISKCIRDIRVTEIGETHELNRLFDYDGTPGKYKDAYKKDNIKLNKGKSR</sequence>
<proteinExistence type="predicted"/>
<dbReference type="Proteomes" id="UP000190814">
    <property type="component" value="Unassembled WGS sequence"/>
</dbReference>
<reference evidence="1 2" key="1">
    <citation type="submission" date="2017-02" db="EMBL/GenBank/DDBJ databases">
        <authorList>
            <person name="Peterson S.W."/>
        </authorList>
    </citation>
    <scope>NUCLEOTIDE SEQUENCE [LARGE SCALE GENOMIC DNA]</scope>
    <source>
        <strain evidence="1 2">ATCC 35992</strain>
    </source>
</reference>
<dbReference type="STRING" id="39495.SAMN02745111_00303"/>